<dbReference type="Pfam" id="PF13672">
    <property type="entry name" value="PP2C_2"/>
    <property type="match status" value="1"/>
</dbReference>
<evidence type="ECO:0000313" key="2">
    <source>
        <dbReference type="EMBL" id="MCY6483999.1"/>
    </source>
</evidence>
<name>A0ABT4CYF7_9CLOT</name>
<proteinExistence type="predicted"/>
<dbReference type="InterPro" id="IPR015655">
    <property type="entry name" value="PP2C"/>
</dbReference>
<dbReference type="EMBL" id="JAPQER010000002">
    <property type="protein sequence ID" value="MCY6483999.1"/>
    <property type="molecule type" value="Genomic_DNA"/>
</dbReference>
<organism evidence="2 3">
    <name type="scientific">Clostridium aestuarii</name>
    <dbReference type="NCBI Taxonomy" id="338193"/>
    <lineage>
        <taxon>Bacteria</taxon>
        <taxon>Bacillati</taxon>
        <taxon>Bacillota</taxon>
        <taxon>Clostridia</taxon>
        <taxon>Eubacteriales</taxon>
        <taxon>Clostridiaceae</taxon>
        <taxon>Clostridium</taxon>
    </lineage>
</organism>
<gene>
    <name evidence="2" type="ORF">OW763_06500</name>
</gene>
<keyword evidence="3" id="KW-1185">Reference proteome</keyword>
<dbReference type="Proteomes" id="UP001078443">
    <property type="component" value="Unassembled WGS sequence"/>
</dbReference>
<reference evidence="2" key="1">
    <citation type="submission" date="2022-12" db="EMBL/GenBank/DDBJ databases">
        <authorList>
            <person name="Wang J."/>
        </authorList>
    </citation>
    <scope>NUCLEOTIDE SEQUENCE</scope>
    <source>
        <strain evidence="2">HY-45-18</strain>
    </source>
</reference>
<accession>A0ABT4CYF7</accession>
<dbReference type="RefSeq" id="WP_268040270.1">
    <property type="nucleotide sequence ID" value="NZ_JAPQER010000002.1"/>
</dbReference>
<dbReference type="InterPro" id="IPR036457">
    <property type="entry name" value="PPM-type-like_dom_sf"/>
</dbReference>
<dbReference type="CDD" id="cd00143">
    <property type="entry name" value="PP2Cc"/>
    <property type="match status" value="1"/>
</dbReference>
<dbReference type="PANTHER" id="PTHR47992">
    <property type="entry name" value="PROTEIN PHOSPHATASE"/>
    <property type="match status" value="1"/>
</dbReference>
<dbReference type="Gene3D" id="3.60.40.10">
    <property type="entry name" value="PPM-type phosphatase domain"/>
    <property type="match status" value="1"/>
</dbReference>
<dbReference type="SUPFAM" id="SSF81606">
    <property type="entry name" value="PP2C-like"/>
    <property type="match status" value="1"/>
</dbReference>
<evidence type="ECO:0000313" key="3">
    <source>
        <dbReference type="Proteomes" id="UP001078443"/>
    </source>
</evidence>
<sequence length="258" mass="28698">MSFKRKYSDSYNVGYLSDVGNIRQVNEDYLGCYEGNNFNIYVIADGMGGHNAGDVASKIAVENCIEYIKELDRIYDLEIILRSAIVHANSIIYGKSQVDEKLKGMGTTITACLVKGEDVVIANVGDSSCYIVNEHGLKKITKDHSLVQELVDDGSITEQEAVKHPNKNIITRALGTKKNVEIDVFKLNTKRIFKCILCTDGLTNEVSRKEMYDIIMNNNNEEACRLLVELCKGKGGKDNISVIVFGGECEDDRNYTGE</sequence>
<dbReference type="InterPro" id="IPR001932">
    <property type="entry name" value="PPM-type_phosphatase-like_dom"/>
</dbReference>
<comment type="caution">
    <text evidence="2">The sequence shown here is derived from an EMBL/GenBank/DDBJ whole genome shotgun (WGS) entry which is preliminary data.</text>
</comment>
<dbReference type="SMART" id="SM00331">
    <property type="entry name" value="PP2C_SIG"/>
    <property type="match status" value="1"/>
</dbReference>
<protein>
    <submittedName>
        <fullName evidence="2">Stp1/IreP family PP2C-type Ser/Thr phosphatase</fullName>
    </submittedName>
</protein>
<evidence type="ECO:0000259" key="1">
    <source>
        <dbReference type="PROSITE" id="PS51746"/>
    </source>
</evidence>
<dbReference type="SMART" id="SM00332">
    <property type="entry name" value="PP2Cc"/>
    <property type="match status" value="1"/>
</dbReference>
<dbReference type="PROSITE" id="PS51746">
    <property type="entry name" value="PPM_2"/>
    <property type="match status" value="1"/>
</dbReference>
<dbReference type="NCBIfam" id="NF033484">
    <property type="entry name" value="Stp1_PP2C_phos"/>
    <property type="match status" value="1"/>
</dbReference>
<feature type="domain" description="PPM-type phosphatase" evidence="1">
    <location>
        <begin position="12"/>
        <end position="247"/>
    </location>
</feature>